<comment type="caution">
    <text evidence="1">The sequence shown here is derived from an EMBL/GenBank/DDBJ whole genome shotgun (WGS) entry which is preliminary data.</text>
</comment>
<evidence type="ECO:0000313" key="1">
    <source>
        <dbReference type="EMBL" id="OJA16537.1"/>
    </source>
</evidence>
<dbReference type="STRING" id="180088.A0A1J8QSX0"/>
<accession>A0A1J8QSX0</accession>
<dbReference type="EMBL" id="LVVM01002514">
    <property type="protein sequence ID" value="OJA16537.1"/>
    <property type="molecule type" value="Genomic_DNA"/>
</dbReference>
<dbReference type="Proteomes" id="UP000183567">
    <property type="component" value="Unassembled WGS sequence"/>
</dbReference>
<dbReference type="OrthoDB" id="2571149at2759"/>
<evidence type="ECO:0000313" key="2">
    <source>
        <dbReference type="Proteomes" id="UP000183567"/>
    </source>
</evidence>
<organism evidence="1 2">
    <name type="scientific">Rhizopogon vesiculosus</name>
    <dbReference type="NCBI Taxonomy" id="180088"/>
    <lineage>
        <taxon>Eukaryota</taxon>
        <taxon>Fungi</taxon>
        <taxon>Dikarya</taxon>
        <taxon>Basidiomycota</taxon>
        <taxon>Agaricomycotina</taxon>
        <taxon>Agaricomycetes</taxon>
        <taxon>Agaricomycetidae</taxon>
        <taxon>Boletales</taxon>
        <taxon>Suillineae</taxon>
        <taxon>Rhizopogonaceae</taxon>
        <taxon>Rhizopogon</taxon>
    </lineage>
</organism>
<keyword evidence="2" id="KW-1185">Reference proteome</keyword>
<dbReference type="AlphaFoldDB" id="A0A1J8QSX0"/>
<sequence length="99" mass="11364">MILHRHIARECRWEQRETLKSWAHDLRYEGLFEYALLKSARGEAVGIARPMKSRSLESHADRCAGEIGSTHSSWTFSLELFDDLYPPAAVSCICVTQRL</sequence>
<gene>
    <name evidence="1" type="ORF">AZE42_00648</name>
</gene>
<reference evidence="1 2" key="1">
    <citation type="submission" date="2016-03" db="EMBL/GenBank/DDBJ databases">
        <title>Comparative genomics of the ectomycorrhizal sister species Rhizopogon vinicolor and Rhizopogon vesiculosus (Basidiomycota: Boletales) reveals a divergence of the mating type B locus.</title>
        <authorList>
            <person name="Mujic A.B."/>
            <person name="Kuo A."/>
            <person name="Tritt A."/>
            <person name="Lipzen A."/>
            <person name="Chen C."/>
            <person name="Johnson J."/>
            <person name="Sharma A."/>
            <person name="Barry K."/>
            <person name="Grigoriev I.V."/>
            <person name="Spatafora J.W."/>
        </authorList>
    </citation>
    <scope>NUCLEOTIDE SEQUENCE [LARGE SCALE GENOMIC DNA]</scope>
    <source>
        <strain evidence="1 2">AM-OR11-056</strain>
    </source>
</reference>
<name>A0A1J8QSX0_9AGAM</name>
<proteinExistence type="predicted"/>
<protein>
    <submittedName>
        <fullName evidence="1">Uncharacterized protein</fullName>
    </submittedName>
</protein>